<evidence type="ECO:0000256" key="1">
    <source>
        <dbReference type="ARBA" id="ARBA00004994"/>
    </source>
</evidence>
<dbReference type="Gene3D" id="3.40.50.720">
    <property type="entry name" value="NAD(P)-binding Rossmann-like Domain"/>
    <property type="match status" value="1"/>
</dbReference>
<evidence type="ECO:0000313" key="13">
    <source>
        <dbReference type="EMBL" id="AKZ62048.1"/>
    </source>
</evidence>
<evidence type="ECO:0000256" key="9">
    <source>
        <dbReference type="ARBA" id="ARBA00048793"/>
    </source>
</evidence>
<dbReference type="NCBIfam" id="NF005094">
    <property type="entry name" value="PRK06522.2-5"/>
    <property type="match status" value="1"/>
</dbReference>
<accession>A0ABM5UY46</accession>
<dbReference type="InterPro" id="IPR013332">
    <property type="entry name" value="KPR_N"/>
</dbReference>
<evidence type="ECO:0000256" key="8">
    <source>
        <dbReference type="ARBA" id="ARBA00032024"/>
    </source>
</evidence>
<feature type="domain" description="Ketopantoate reductase N-terminal" evidence="11">
    <location>
        <begin position="3"/>
        <end position="152"/>
    </location>
</feature>
<dbReference type="EMBL" id="CP011409">
    <property type="protein sequence ID" value="AKZ62048.1"/>
    <property type="molecule type" value="Genomic_DNA"/>
</dbReference>
<evidence type="ECO:0000256" key="5">
    <source>
        <dbReference type="ARBA" id="ARBA00022655"/>
    </source>
</evidence>
<comment type="catalytic activity">
    <reaction evidence="9 10">
        <text>(R)-pantoate + NADP(+) = 2-dehydropantoate + NADPH + H(+)</text>
        <dbReference type="Rhea" id="RHEA:16233"/>
        <dbReference type="ChEBI" id="CHEBI:11561"/>
        <dbReference type="ChEBI" id="CHEBI:15378"/>
        <dbReference type="ChEBI" id="CHEBI:15980"/>
        <dbReference type="ChEBI" id="CHEBI:57783"/>
        <dbReference type="ChEBI" id="CHEBI:58349"/>
        <dbReference type="EC" id="1.1.1.169"/>
    </reaction>
</comment>
<protein>
    <recommendedName>
        <fullName evidence="4 10">2-dehydropantoate 2-reductase</fullName>
        <ecNumber evidence="3 10">1.1.1.169</ecNumber>
    </recommendedName>
    <alternativeName>
        <fullName evidence="8 10">Ketopantoate reductase</fullName>
    </alternativeName>
</protein>
<evidence type="ECO:0000259" key="12">
    <source>
        <dbReference type="Pfam" id="PF08546"/>
    </source>
</evidence>
<evidence type="ECO:0000256" key="3">
    <source>
        <dbReference type="ARBA" id="ARBA00013014"/>
    </source>
</evidence>
<keyword evidence="6 10" id="KW-0521">NADP</keyword>
<organism evidence="13 14">
    <name type="scientific">Herbaspirillum hiltneri N3</name>
    <dbReference type="NCBI Taxonomy" id="1262470"/>
    <lineage>
        <taxon>Bacteria</taxon>
        <taxon>Pseudomonadati</taxon>
        <taxon>Pseudomonadota</taxon>
        <taxon>Betaproteobacteria</taxon>
        <taxon>Burkholderiales</taxon>
        <taxon>Oxalobacteraceae</taxon>
        <taxon>Herbaspirillum</taxon>
    </lineage>
</organism>
<dbReference type="SUPFAM" id="SSF48179">
    <property type="entry name" value="6-phosphogluconate dehydrogenase C-terminal domain-like"/>
    <property type="match status" value="1"/>
</dbReference>
<dbReference type="InterPro" id="IPR003710">
    <property type="entry name" value="ApbA"/>
</dbReference>
<evidence type="ECO:0000256" key="10">
    <source>
        <dbReference type="RuleBase" id="RU362068"/>
    </source>
</evidence>
<evidence type="ECO:0000256" key="4">
    <source>
        <dbReference type="ARBA" id="ARBA00019465"/>
    </source>
</evidence>
<sequence length="310" mass="32848">MRILVVGAGAVGGYFGGRMLAAGRDVTFLVREKRAQRLAQDGLQIKSPVGDLSLPNPPTVQKQDLQQAYDLVILSCKAYDLADAIDSFAAAVGPDTTILPLLNGMQHLDMLAARFGAEKVLGGQCVIASTVDADGAIRHLNTFHGMTFGERDGTESPRVKAIGQQLAGAGFDVAVSTAILQSMWEKWIMLASLAGSTSLMRSNIGDIMAASGGLEFVNGLLGEASGVAAANGHAPGGPFFERTRKMLTETGSTLTASMFRDIGNGARIEADHIIGDLLRRGREAAVKTDLLQVVYTHLKTYEARLLHQPA</sequence>
<evidence type="ECO:0000259" key="11">
    <source>
        <dbReference type="Pfam" id="PF02558"/>
    </source>
</evidence>
<dbReference type="Pfam" id="PF02558">
    <property type="entry name" value="ApbA"/>
    <property type="match status" value="1"/>
</dbReference>
<gene>
    <name evidence="13" type="ORF">F506_04605</name>
</gene>
<dbReference type="RefSeq" id="WP_053195548.1">
    <property type="nucleotide sequence ID" value="NZ_CP011409.1"/>
</dbReference>
<dbReference type="NCBIfam" id="TIGR00745">
    <property type="entry name" value="apbA_panE"/>
    <property type="match status" value="1"/>
</dbReference>
<evidence type="ECO:0000256" key="6">
    <source>
        <dbReference type="ARBA" id="ARBA00022857"/>
    </source>
</evidence>
<feature type="domain" description="Ketopantoate reductase C-terminal" evidence="12">
    <location>
        <begin position="179"/>
        <end position="302"/>
    </location>
</feature>
<evidence type="ECO:0000256" key="7">
    <source>
        <dbReference type="ARBA" id="ARBA00023002"/>
    </source>
</evidence>
<comment type="function">
    <text evidence="10">Catalyzes the NADPH-dependent reduction of ketopantoate into pantoic acid.</text>
</comment>
<evidence type="ECO:0000256" key="2">
    <source>
        <dbReference type="ARBA" id="ARBA00007870"/>
    </source>
</evidence>
<comment type="similarity">
    <text evidence="2 10">Belongs to the ketopantoate reductase family.</text>
</comment>
<keyword evidence="7 10" id="KW-0560">Oxidoreductase</keyword>
<dbReference type="PANTHER" id="PTHR21708:SF26">
    <property type="entry name" value="2-DEHYDROPANTOATE 2-REDUCTASE"/>
    <property type="match status" value="1"/>
</dbReference>
<dbReference type="Proteomes" id="UP000063429">
    <property type="component" value="Chromosome"/>
</dbReference>
<dbReference type="Pfam" id="PF08546">
    <property type="entry name" value="ApbA_C"/>
    <property type="match status" value="1"/>
</dbReference>
<dbReference type="EC" id="1.1.1.169" evidence="3 10"/>
<dbReference type="InterPro" id="IPR013752">
    <property type="entry name" value="KPA_reductase"/>
</dbReference>
<dbReference type="SUPFAM" id="SSF51735">
    <property type="entry name" value="NAD(P)-binding Rossmann-fold domains"/>
    <property type="match status" value="1"/>
</dbReference>
<name>A0ABM5UY46_9BURK</name>
<dbReference type="InterPro" id="IPR036291">
    <property type="entry name" value="NAD(P)-bd_dom_sf"/>
</dbReference>
<comment type="pathway">
    <text evidence="1 10">Cofactor biosynthesis; (R)-pantothenate biosynthesis; (R)-pantoate from 3-methyl-2-oxobutanoate: step 2/2.</text>
</comment>
<evidence type="ECO:0000313" key="14">
    <source>
        <dbReference type="Proteomes" id="UP000063429"/>
    </source>
</evidence>
<dbReference type="InterPro" id="IPR013328">
    <property type="entry name" value="6PGD_dom2"/>
</dbReference>
<dbReference type="Gene3D" id="1.10.1040.10">
    <property type="entry name" value="N-(1-d-carboxylethyl)-l-norvaline Dehydrogenase, domain 2"/>
    <property type="match status" value="1"/>
</dbReference>
<dbReference type="InterPro" id="IPR051402">
    <property type="entry name" value="KPR-Related"/>
</dbReference>
<keyword evidence="5 10" id="KW-0566">Pantothenate biosynthesis</keyword>
<proteinExistence type="inferred from homology"/>
<reference evidence="14" key="1">
    <citation type="journal article" date="2015" name="Genome Announc.">
        <title>Complete Genome Sequence of Herbaspirillum hiltneri N3 (DSM 17495), Isolated from Surface-Sterilized Wheat Roots.</title>
        <authorList>
            <person name="Guizelini D."/>
            <person name="Saizaki P.M."/>
            <person name="Coimbra N.A."/>
            <person name="Weiss V.A."/>
            <person name="Faoro H."/>
            <person name="Sfeir M.Z."/>
            <person name="Baura V.A."/>
            <person name="Monteiro R.A."/>
            <person name="Chubatsu L.S."/>
            <person name="Souza E.M."/>
            <person name="Cruz L.M."/>
            <person name="Pedrosa F.O."/>
            <person name="Raittz R.T."/>
            <person name="Marchaukoski J.N."/>
            <person name="Steffens M.B."/>
        </authorList>
    </citation>
    <scope>NUCLEOTIDE SEQUENCE [LARGE SCALE GENOMIC DNA]</scope>
    <source>
        <strain evidence="14">N3</strain>
    </source>
</reference>
<keyword evidence="14" id="KW-1185">Reference proteome</keyword>
<dbReference type="InterPro" id="IPR008927">
    <property type="entry name" value="6-PGluconate_DH-like_C_sf"/>
</dbReference>
<dbReference type="PANTHER" id="PTHR21708">
    <property type="entry name" value="PROBABLE 2-DEHYDROPANTOATE 2-REDUCTASE"/>
    <property type="match status" value="1"/>
</dbReference>